<evidence type="ECO:0000313" key="3">
    <source>
        <dbReference type="Proteomes" id="UP000007845"/>
    </source>
</evidence>
<protein>
    <submittedName>
        <fullName evidence="2">Uncharacterized protein</fullName>
    </submittedName>
</protein>
<dbReference type="RefSeq" id="WP_014321606.1">
    <property type="nucleotide sequence ID" value="NC_016803.1"/>
</dbReference>
<keyword evidence="1" id="KW-0472">Membrane</keyword>
<accession>F0JIC6</accession>
<sequence length="200" mass="21392">MITGKTAVLIFTTLSDEALKNSDNSDIGKLFRKGSAVPLKAENDLRTEALAGSTMGESIVETAKAAGYKTDELGSDTDLYVTEAETEEQLASILSVAYTVGVSNTLIILASPTLAIFYGLGIQRKVQLKEPLNATCIAPTISWIADIPYPADVEAAPAYPVLKGLNFKAGEMAKLKKSLDALTLNIERGNLKPWDKHDCA</sequence>
<dbReference type="Proteomes" id="UP000007845">
    <property type="component" value="Chromosome"/>
</dbReference>
<keyword evidence="1" id="KW-1133">Transmembrane helix</keyword>
<dbReference type="STRING" id="641491.DND132_0965"/>
<dbReference type="AlphaFoldDB" id="F0JIC6"/>
<dbReference type="HOGENOM" id="CLU_1406761_0_0_7"/>
<reference evidence="2 3" key="1">
    <citation type="journal article" date="2011" name="J. Bacteriol.">
        <title>Genome sequence of the mercury-methylating strain Desulfovibrio desulfuricans ND132.</title>
        <authorList>
            <person name="Brown S.D."/>
            <person name="Gilmour C.C."/>
            <person name="Kucken A.M."/>
            <person name="Wall J.D."/>
            <person name="Elias D.A."/>
            <person name="Brandt C.C."/>
            <person name="Podar M."/>
            <person name="Chertkov O."/>
            <person name="Held B."/>
            <person name="Bruce D.C."/>
            <person name="Detter J.C."/>
            <person name="Tapia R."/>
            <person name="Han C.S."/>
            <person name="Goodwin L.A."/>
            <person name="Cheng J.F."/>
            <person name="Pitluck S."/>
            <person name="Woyke T."/>
            <person name="Mikhailova N."/>
            <person name="Ivanova N.N."/>
            <person name="Han J."/>
            <person name="Lucas S."/>
            <person name="Lapidus A.L."/>
            <person name="Land M.L."/>
            <person name="Hauser L.J."/>
            <person name="Palumbo A.V."/>
        </authorList>
    </citation>
    <scope>NUCLEOTIDE SEQUENCE [LARGE SCALE GENOMIC DNA]</scope>
    <source>
        <strain evidence="2 3">ND132</strain>
    </source>
</reference>
<dbReference type="OrthoDB" id="5457333at2"/>
<organism evidence="2 3">
    <name type="scientific">Pseudodesulfovibrio mercurii</name>
    <dbReference type="NCBI Taxonomy" id="641491"/>
    <lineage>
        <taxon>Bacteria</taxon>
        <taxon>Pseudomonadati</taxon>
        <taxon>Thermodesulfobacteriota</taxon>
        <taxon>Desulfovibrionia</taxon>
        <taxon>Desulfovibrionales</taxon>
        <taxon>Desulfovibrionaceae</taxon>
    </lineage>
</organism>
<dbReference type="KEGG" id="ddn:DND132_0965"/>
<evidence type="ECO:0000313" key="2">
    <source>
        <dbReference type="EMBL" id="EGB14178.1"/>
    </source>
</evidence>
<feature type="transmembrane region" description="Helical" evidence="1">
    <location>
        <begin position="96"/>
        <end position="120"/>
    </location>
</feature>
<keyword evidence="3" id="KW-1185">Reference proteome</keyword>
<keyword evidence="1" id="KW-0812">Transmembrane</keyword>
<gene>
    <name evidence="2" type="ORF">DND132_0965</name>
</gene>
<evidence type="ECO:0000256" key="1">
    <source>
        <dbReference type="SAM" id="Phobius"/>
    </source>
</evidence>
<proteinExistence type="predicted"/>
<name>F0JIC6_9BACT</name>
<dbReference type="EMBL" id="CP003220">
    <property type="protein sequence ID" value="EGB14178.1"/>
    <property type="molecule type" value="Genomic_DNA"/>
</dbReference>